<feature type="compositionally biased region" description="Low complexity" evidence="1">
    <location>
        <begin position="10"/>
        <end position="24"/>
    </location>
</feature>
<gene>
    <name evidence="3" type="ORF">F3Y22_tig00017575pilonHSYRG00006</name>
</gene>
<dbReference type="SUPFAM" id="SSF46785">
    <property type="entry name" value="Winged helix' DNA-binding domain"/>
    <property type="match status" value="1"/>
</dbReference>
<dbReference type="GO" id="GO:0071163">
    <property type="term" value="P:DNA replication preinitiation complex assembly"/>
    <property type="evidence" value="ECO:0007669"/>
    <property type="project" value="InterPro"/>
</dbReference>
<dbReference type="EMBL" id="VEPZ02000658">
    <property type="protein sequence ID" value="KAE8721032.1"/>
    <property type="molecule type" value="Genomic_DNA"/>
</dbReference>
<dbReference type="Proteomes" id="UP000436088">
    <property type="component" value="Unassembled WGS sequence"/>
</dbReference>
<feature type="compositionally biased region" description="Polar residues" evidence="1">
    <location>
        <begin position="30"/>
        <end position="42"/>
    </location>
</feature>
<proteinExistence type="predicted"/>
<dbReference type="PANTHER" id="PTHR28637:SF1">
    <property type="entry name" value="DNA REPLICATION FACTOR CDT1"/>
    <property type="match status" value="1"/>
</dbReference>
<dbReference type="PANTHER" id="PTHR28637">
    <property type="entry name" value="DNA REPLICATION FACTOR CDT1"/>
    <property type="match status" value="1"/>
</dbReference>
<dbReference type="GO" id="GO:0070182">
    <property type="term" value="F:DNA polymerase binding"/>
    <property type="evidence" value="ECO:0007669"/>
    <property type="project" value="TreeGrafter"/>
</dbReference>
<feature type="domain" description="CDT1 Geminin-binding" evidence="2">
    <location>
        <begin position="69"/>
        <end position="193"/>
    </location>
</feature>
<evidence type="ECO:0000313" key="4">
    <source>
        <dbReference type="Proteomes" id="UP000436088"/>
    </source>
</evidence>
<feature type="region of interest" description="Disordered" evidence="1">
    <location>
        <begin position="1"/>
        <end position="67"/>
    </location>
</feature>
<dbReference type="CDD" id="cd08674">
    <property type="entry name" value="Cdt1_m"/>
    <property type="match status" value="1"/>
</dbReference>
<name>A0A6A3C1B2_HIBSY</name>
<sequence length="198" mass="22382">MSSSDSLKATPLKSKTSRSLTSKSPEVRQVAQTRSKASTVQIKSARKQILSWPTESPPPKASGGRPDKLPEKYEILCEFYNSLDSAIRLLRSKGPMLLLQISAPKECLTDRRVLYSHLAQLKHILPEAIEIKRILLFDEMSSCMKPDLHVSIILDAIDFGDNSKSENKNLKLRKVFRDRLVDYSKAHPEVFFQLSSNL</sequence>
<reference evidence="3" key="1">
    <citation type="submission" date="2019-09" db="EMBL/GenBank/DDBJ databases">
        <title>Draft genome information of white flower Hibiscus syriacus.</title>
        <authorList>
            <person name="Kim Y.-M."/>
        </authorList>
    </citation>
    <scope>NUCLEOTIDE SEQUENCE [LARGE SCALE GENOMIC DNA]</scope>
    <source>
        <strain evidence="3">YM2019G1</strain>
    </source>
</reference>
<dbReference type="SMART" id="SM01075">
    <property type="entry name" value="CDT1"/>
    <property type="match status" value="1"/>
</dbReference>
<evidence type="ECO:0000313" key="3">
    <source>
        <dbReference type="EMBL" id="KAE8721032.1"/>
    </source>
</evidence>
<accession>A0A6A3C1B2</accession>
<dbReference type="GO" id="GO:0005634">
    <property type="term" value="C:nucleus"/>
    <property type="evidence" value="ECO:0007669"/>
    <property type="project" value="TreeGrafter"/>
</dbReference>
<protein>
    <recommendedName>
        <fullName evidence="2">CDT1 Geminin-binding domain-containing protein</fullName>
    </recommendedName>
</protein>
<dbReference type="GO" id="GO:0003677">
    <property type="term" value="F:DNA binding"/>
    <property type="evidence" value="ECO:0007669"/>
    <property type="project" value="InterPro"/>
</dbReference>
<dbReference type="GO" id="GO:0000278">
    <property type="term" value="P:mitotic cell cycle"/>
    <property type="evidence" value="ECO:0007669"/>
    <property type="project" value="TreeGrafter"/>
</dbReference>
<dbReference type="InterPro" id="IPR045173">
    <property type="entry name" value="Cdt1"/>
</dbReference>
<dbReference type="AlphaFoldDB" id="A0A6A3C1B2"/>
<dbReference type="InterPro" id="IPR036390">
    <property type="entry name" value="WH_DNA-bd_sf"/>
</dbReference>
<comment type="caution">
    <text evidence="3">The sequence shown here is derived from an EMBL/GenBank/DDBJ whole genome shotgun (WGS) entry which is preliminary data.</text>
</comment>
<dbReference type="GO" id="GO:0030174">
    <property type="term" value="P:regulation of DNA-templated DNA replication initiation"/>
    <property type="evidence" value="ECO:0007669"/>
    <property type="project" value="InterPro"/>
</dbReference>
<dbReference type="GO" id="GO:0000076">
    <property type="term" value="P:DNA replication checkpoint signaling"/>
    <property type="evidence" value="ECO:0007669"/>
    <property type="project" value="TreeGrafter"/>
</dbReference>
<dbReference type="InterPro" id="IPR014939">
    <property type="entry name" value="CDT1_Gemini-bd-like"/>
</dbReference>
<evidence type="ECO:0000259" key="2">
    <source>
        <dbReference type="SMART" id="SM01075"/>
    </source>
</evidence>
<evidence type="ECO:0000256" key="1">
    <source>
        <dbReference type="SAM" id="MobiDB-lite"/>
    </source>
</evidence>
<dbReference type="Pfam" id="PF08839">
    <property type="entry name" value="CDT1"/>
    <property type="match status" value="1"/>
</dbReference>
<keyword evidence="4" id="KW-1185">Reference proteome</keyword>
<organism evidence="3 4">
    <name type="scientific">Hibiscus syriacus</name>
    <name type="common">Rose of Sharon</name>
    <dbReference type="NCBI Taxonomy" id="106335"/>
    <lineage>
        <taxon>Eukaryota</taxon>
        <taxon>Viridiplantae</taxon>
        <taxon>Streptophyta</taxon>
        <taxon>Embryophyta</taxon>
        <taxon>Tracheophyta</taxon>
        <taxon>Spermatophyta</taxon>
        <taxon>Magnoliopsida</taxon>
        <taxon>eudicotyledons</taxon>
        <taxon>Gunneridae</taxon>
        <taxon>Pentapetalae</taxon>
        <taxon>rosids</taxon>
        <taxon>malvids</taxon>
        <taxon>Malvales</taxon>
        <taxon>Malvaceae</taxon>
        <taxon>Malvoideae</taxon>
        <taxon>Hibiscus</taxon>
    </lineage>
</organism>